<dbReference type="InterPro" id="IPR001251">
    <property type="entry name" value="CRAL-TRIO_dom"/>
</dbReference>
<gene>
    <name evidence="2" type="ORF">LSINAPIS_LOCUS7664</name>
</gene>
<dbReference type="InterPro" id="IPR036865">
    <property type="entry name" value="CRAL-TRIO_dom_sf"/>
</dbReference>
<evidence type="ECO:0000259" key="1">
    <source>
        <dbReference type="Pfam" id="PF00650"/>
    </source>
</evidence>
<protein>
    <recommendedName>
        <fullName evidence="1">CRAL-TRIO domain-containing protein</fullName>
    </recommendedName>
</protein>
<dbReference type="Gene3D" id="3.40.525.10">
    <property type="entry name" value="CRAL-TRIO lipid binding domain"/>
    <property type="match status" value="1"/>
</dbReference>
<sequence>MDNVKRSKLLLLRPDSRETALKRINLDETQFKVLVEIFKKWAEQQPHFKKKDFNKNHYEMLLLNAKGSVERAKKIEDKYNTFRSLMPEFFSYWDLIDDYKNIFKLMMPILLPKLTSDHHRVYVVRIEDFRSSEVQLKSCKLNLLEGYGMRVLGIYYLTTSKLIDSVISLVKQALKPKVASRISVLKTYEDLYKFVDRDILPIEMGGSEKSISEIHEDWYQEFSSDDFKAYLHELEKVGTNEELRPSDKFNDEYAGMPGTFRVLNVD</sequence>
<dbReference type="Pfam" id="PF00650">
    <property type="entry name" value="CRAL_TRIO"/>
    <property type="match status" value="1"/>
</dbReference>
<feature type="domain" description="CRAL-TRIO" evidence="1">
    <location>
        <begin position="147"/>
        <end position="206"/>
    </location>
</feature>
<proteinExistence type="predicted"/>
<reference evidence="2 3" key="1">
    <citation type="submission" date="2017-07" db="EMBL/GenBank/DDBJ databases">
        <authorList>
            <person name="Talla V."/>
            <person name="Backstrom N."/>
        </authorList>
    </citation>
    <scope>NUCLEOTIDE SEQUENCE [LARGE SCALE GENOMIC DNA]</scope>
</reference>
<keyword evidence="3" id="KW-1185">Reference proteome</keyword>
<dbReference type="Proteomes" id="UP000324832">
    <property type="component" value="Unassembled WGS sequence"/>
</dbReference>
<dbReference type="GO" id="GO:1902936">
    <property type="term" value="F:phosphatidylinositol bisphosphate binding"/>
    <property type="evidence" value="ECO:0007669"/>
    <property type="project" value="TreeGrafter"/>
</dbReference>
<evidence type="ECO:0000313" key="2">
    <source>
        <dbReference type="EMBL" id="VVC96095.1"/>
    </source>
</evidence>
<evidence type="ECO:0000313" key="3">
    <source>
        <dbReference type="Proteomes" id="UP000324832"/>
    </source>
</evidence>
<dbReference type="GO" id="GO:0016020">
    <property type="term" value="C:membrane"/>
    <property type="evidence" value="ECO:0007669"/>
    <property type="project" value="TreeGrafter"/>
</dbReference>
<dbReference type="PANTHER" id="PTHR10174">
    <property type="entry name" value="ALPHA-TOCOPHEROL TRANSFER PROTEIN-RELATED"/>
    <property type="match status" value="1"/>
</dbReference>
<accession>A0A5E4QEY2</accession>
<dbReference type="AlphaFoldDB" id="A0A5E4QEY2"/>
<organism evidence="2 3">
    <name type="scientific">Leptidea sinapis</name>
    <dbReference type="NCBI Taxonomy" id="189913"/>
    <lineage>
        <taxon>Eukaryota</taxon>
        <taxon>Metazoa</taxon>
        <taxon>Ecdysozoa</taxon>
        <taxon>Arthropoda</taxon>
        <taxon>Hexapoda</taxon>
        <taxon>Insecta</taxon>
        <taxon>Pterygota</taxon>
        <taxon>Neoptera</taxon>
        <taxon>Endopterygota</taxon>
        <taxon>Lepidoptera</taxon>
        <taxon>Glossata</taxon>
        <taxon>Ditrysia</taxon>
        <taxon>Papilionoidea</taxon>
        <taxon>Pieridae</taxon>
        <taxon>Dismorphiinae</taxon>
        <taxon>Leptidea</taxon>
    </lineage>
</organism>
<name>A0A5E4QEY2_9NEOP</name>
<dbReference type="SUPFAM" id="SSF52087">
    <property type="entry name" value="CRAL/TRIO domain"/>
    <property type="match status" value="1"/>
</dbReference>
<dbReference type="EMBL" id="FZQP02002559">
    <property type="protein sequence ID" value="VVC96095.1"/>
    <property type="molecule type" value="Genomic_DNA"/>
</dbReference>
<dbReference type="PANTHER" id="PTHR10174:SF222">
    <property type="entry name" value="GH10083P-RELATED"/>
    <property type="match status" value="1"/>
</dbReference>